<dbReference type="GO" id="GO:0004518">
    <property type="term" value="F:nuclease activity"/>
    <property type="evidence" value="ECO:0007669"/>
    <property type="project" value="UniProtKB-KW"/>
</dbReference>
<dbReference type="InterPro" id="IPR026103">
    <property type="entry name" value="HARBI1_animal"/>
</dbReference>
<dbReference type="Pfam" id="PF13359">
    <property type="entry name" value="DDE_Tnp_4"/>
    <property type="match status" value="1"/>
</dbReference>
<keyword evidence="15" id="KW-1185">Reference proteome</keyword>
<name>A0A7M7P9S9_STRPU</name>
<evidence type="ECO:0000256" key="2">
    <source>
        <dbReference type="ARBA" id="ARBA00004123"/>
    </source>
</evidence>
<dbReference type="GO" id="GO:0016787">
    <property type="term" value="F:hydrolase activity"/>
    <property type="evidence" value="ECO:0007669"/>
    <property type="project" value="UniProtKB-KW"/>
</dbReference>
<dbReference type="GO" id="GO:0046872">
    <property type="term" value="F:metal ion binding"/>
    <property type="evidence" value="ECO:0007669"/>
    <property type="project" value="UniProtKB-KW"/>
</dbReference>
<dbReference type="Proteomes" id="UP000007110">
    <property type="component" value="Unassembled WGS sequence"/>
</dbReference>
<evidence type="ECO:0000313" key="14">
    <source>
        <dbReference type="EnsemblMetazoa" id="XP_030848496"/>
    </source>
</evidence>
<evidence type="ECO:0000256" key="1">
    <source>
        <dbReference type="ARBA" id="ARBA00001968"/>
    </source>
</evidence>
<comment type="cofactor">
    <cofactor evidence="1">
        <name>a divalent metal cation</name>
        <dbReference type="ChEBI" id="CHEBI:60240"/>
    </cofactor>
</comment>
<dbReference type="GO" id="GO:0005634">
    <property type="term" value="C:nucleus"/>
    <property type="evidence" value="ECO:0007669"/>
    <property type="project" value="UniProtKB-SubCell"/>
</dbReference>
<comment type="similarity">
    <text evidence="4">Belongs to the HARBI1 family.</text>
</comment>
<keyword evidence="9" id="KW-0378">Hydrolase</keyword>
<dbReference type="RefSeq" id="XP_030848496.1">
    <property type="nucleotide sequence ID" value="XM_030992636.1"/>
</dbReference>
<keyword evidence="8" id="KW-0479">Metal-binding</keyword>
<evidence type="ECO:0000256" key="6">
    <source>
        <dbReference type="ARBA" id="ARBA00022490"/>
    </source>
</evidence>
<protein>
    <recommendedName>
        <fullName evidence="5">Putative nuclease HARBI1</fullName>
    </recommendedName>
    <alternativeName>
        <fullName evidence="11">Harbinger transposase-derived nuclease</fullName>
    </alternativeName>
</protein>
<accession>A0A7M7P9S9</accession>
<proteinExistence type="inferred from homology"/>
<comment type="function">
    <text evidence="12">Transposase-derived protein that may have nuclease activity. Does not have transposase activity.</text>
</comment>
<dbReference type="PANTHER" id="PTHR22930:SF289">
    <property type="entry name" value="DDE TNP4 DOMAIN-CONTAINING PROTEIN-RELATED"/>
    <property type="match status" value="1"/>
</dbReference>
<dbReference type="InParanoid" id="A0A7M7P9S9"/>
<dbReference type="EnsemblMetazoa" id="XM_030992636">
    <property type="protein sequence ID" value="XP_030848496"/>
    <property type="gene ID" value="LOC586910"/>
</dbReference>
<evidence type="ECO:0000256" key="10">
    <source>
        <dbReference type="ARBA" id="ARBA00023242"/>
    </source>
</evidence>
<evidence type="ECO:0000256" key="11">
    <source>
        <dbReference type="ARBA" id="ARBA00030126"/>
    </source>
</evidence>
<sequence length="356" mass="40879">MAAAAEGLLHDLEHYENFLNIFNQHQQQVVERVNRKDPFQVYNEAEFRYRYRFSKQTTLELIDILSPTLARHTTRRDALPVHLQVLTALRFYAVGSFQILHGDDALMSQSSVSRVVLDVSTALATLRPRYIQFPRTPQEVLRVQQRFFDYSQFPGVIGAVDCTHVPIQNPGGEQAQRFINRKNTSSLNVQMICDCDGRILNVVARWPGGSHDSRIFRESAIKHQLEAERQDAKWLLGDSGYGCQPYVMTPLLQPANPAEQRYNTAHKRGRCIIERTFGQMKRRFPCLKGLRLKLETTMTTIVAVTVLWNISLERREPEIDGPEVLHEIPGDIRPLPGGRNVEGLIRRDNLIRQHFA</sequence>
<dbReference type="PRINTS" id="PR02086">
    <property type="entry name" value="PUTNUCHARBI1"/>
</dbReference>
<reference evidence="14" key="2">
    <citation type="submission" date="2021-01" db="UniProtKB">
        <authorList>
            <consortium name="EnsemblMetazoa"/>
        </authorList>
    </citation>
    <scope>IDENTIFICATION</scope>
</reference>
<evidence type="ECO:0000256" key="8">
    <source>
        <dbReference type="ARBA" id="ARBA00022723"/>
    </source>
</evidence>
<evidence type="ECO:0000256" key="5">
    <source>
        <dbReference type="ARBA" id="ARBA00015519"/>
    </source>
</evidence>
<evidence type="ECO:0000259" key="13">
    <source>
        <dbReference type="Pfam" id="PF13359"/>
    </source>
</evidence>
<comment type="subcellular location">
    <subcellularLocation>
        <location evidence="3">Cytoplasm</location>
    </subcellularLocation>
    <subcellularLocation>
        <location evidence="2">Nucleus</location>
    </subcellularLocation>
</comment>
<evidence type="ECO:0000256" key="9">
    <source>
        <dbReference type="ARBA" id="ARBA00022801"/>
    </source>
</evidence>
<keyword evidence="7" id="KW-0540">Nuclease</keyword>
<dbReference type="InterPro" id="IPR045249">
    <property type="entry name" value="HARBI1-like"/>
</dbReference>
<feature type="domain" description="DDE Tnp4" evidence="13">
    <location>
        <begin position="160"/>
        <end position="309"/>
    </location>
</feature>
<evidence type="ECO:0000256" key="12">
    <source>
        <dbReference type="ARBA" id="ARBA00045850"/>
    </source>
</evidence>
<dbReference type="OrthoDB" id="2430314at2759"/>
<dbReference type="GO" id="GO:0005737">
    <property type="term" value="C:cytoplasm"/>
    <property type="evidence" value="ECO:0007669"/>
    <property type="project" value="UniProtKB-SubCell"/>
</dbReference>
<evidence type="ECO:0000256" key="4">
    <source>
        <dbReference type="ARBA" id="ARBA00006958"/>
    </source>
</evidence>
<reference evidence="15" key="1">
    <citation type="submission" date="2015-02" db="EMBL/GenBank/DDBJ databases">
        <title>Genome sequencing for Strongylocentrotus purpuratus.</title>
        <authorList>
            <person name="Murali S."/>
            <person name="Liu Y."/>
            <person name="Vee V."/>
            <person name="English A."/>
            <person name="Wang M."/>
            <person name="Skinner E."/>
            <person name="Han Y."/>
            <person name="Muzny D.M."/>
            <person name="Worley K.C."/>
            <person name="Gibbs R.A."/>
        </authorList>
    </citation>
    <scope>NUCLEOTIDE SEQUENCE</scope>
</reference>
<dbReference type="KEGG" id="spu:586910"/>
<dbReference type="PANTHER" id="PTHR22930">
    <property type="match status" value="1"/>
</dbReference>
<evidence type="ECO:0000256" key="7">
    <source>
        <dbReference type="ARBA" id="ARBA00022722"/>
    </source>
</evidence>
<dbReference type="AlphaFoldDB" id="A0A7M7P9S9"/>
<dbReference type="OMA" id="ECTHIRI"/>
<organism evidence="14 15">
    <name type="scientific">Strongylocentrotus purpuratus</name>
    <name type="common">Purple sea urchin</name>
    <dbReference type="NCBI Taxonomy" id="7668"/>
    <lineage>
        <taxon>Eukaryota</taxon>
        <taxon>Metazoa</taxon>
        <taxon>Echinodermata</taxon>
        <taxon>Eleutherozoa</taxon>
        <taxon>Echinozoa</taxon>
        <taxon>Echinoidea</taxon>
        <taxon>Euechinoidea</taxon>
        <taxon>Echinacea</taxon>
        <taxon>Camarodonta</taxon>
        <taxon>Echinidea</taxon>
        <taxon>Strongylocentrotidae</taxon>
        <taxon>Strongylocentrotus</taxon>
    </lineage>
</organism>
<evidence type="ECO:0000256" key="3">
    <source>
        <dbReference type="ARBA" id="ARBA00004496"/>
    </source>
</evidence>
<keyword evidence="6" id="KW-0963">Cytoplasm</keyword>
<dbReference type="InterPro" id="IPR027806">
    <property type="entry name" value="HARBI1_dom"/>
</dbReference>
<dbReference type="GeneID" id="586910"/>
<evidence type="ECO:0000313" key="15">
    <source>
        <dbReference type="Proteomes" id="UP000007110"/>
    </source>
</evidence>
<keyword evidence="10" id="KW-0539">Nucleus</keyword>